<feature type="domain" description="Chorismate-utilising enzyme C-terminal" evidence="16">
    <location>
        <begin position="230"/>
        <end position="483"/>
    </location>
</feature>
<dbReference type="PANTHER" id="PTHR11236">
    <property type="entry name" value="AMINOBENZOATE/ANTHRANILATE SYNTHASE"/>
    <property type="match status" value="1"/>
</dbReference>
<evidence type="ECO:0000256" key="5">
    <source>
        <dbReference type="ARBA" id="ARBA00012266"/>
    </source>
</evidence>
<evidence type="ECO:0000256" key="9">
    <source>
        <dbReference type="ARBA" id="ARBA00022822"/>
    </source>
</evidence>
<evidence type="ECO:0000313" key="19">
    <source>
        <dbReference type="Proteomes" id="UP001431131"/>
    </source>
</evidence>
<evidence type="ECO:0000259" key="17">
    <source>
        <dbReference type="Pfam" id="PF04715"/>
    </source>
</evidence>
<keyword evidence="10 15" id="KW-0460">Magnesium</keyword>
<dbReference type="EC" id="4.1.3.27" evidence="5 15"/>
<dbReference type="InterPro" id="IPR005256">
    <property type="entry name" value="Anth_synth_I_PabB"/>
</dbReference>
<comment type="function">
    <text evidence="13 15">Part of a heterotetrameric complex that catalyzes the two-step biosynthesis of anthranilate, an intermediate in the biosynthesis of L-tryptophan. In the first step, the glutamine-binding beta subunit (TrpG) of anthranilate synthase (AS) provides the glutamine amidotransferase activity which generates ammonia as a substrate that, along with chorismate, is used in the second step, catalyzed by the large alpha subunit of AS (TrpE) to produce anthranilate. In the absence of TrpG, TrpE can synthesize anthranilate directly from chorismate and high concentrations of ammonia.</text>
</comment>
<dbReference type="InterPro" id="IPR015890">
    <property type="entry name" value="Chorismate_C"/>
</dbReference>
<dbReference type="Proteomes" id="UP001431131">
    <property type="component" value="Unassembled WGS sequence"/>
</dbReference>
<accession>A0AAW5E5T2</accession>
<name>A0AAW5E5T2_9BACI</name>
<comment type="caution">
    <text evidence="18">The sequence shown here is derived from an EMBL/GenBank/DDBJ whole genome shotgun (WGS) entry which is preliminary data.</text>
</comment>
<keyword evidence="7 15" id="KW-0028">Amino-acid biosynthesis</keyword>
<comment type="catalytic activity">
    <reaction evidence="14 15">
        <text>chorismate + L-glutamine = anthranilate + pyruvate + L-glutamate + H(+)</text>
        <dbReference type="Rhea" id="RHEA:21732"/>
        <dbReference type="ChEBI" id="CHEBI:15361"/>
        <dbReference type="ChEBI" id="CHEBI:15378"/>
        <dbReference type="ChEBI" id="CHEBI:16567"/>
        <dbReference type="ChEBI" id="CHEBI:29748"/>
        <dbReference type="ChEBI" id="CHEBI:29985"/>
        <dbReference type="ChEBI" id="CHEBI:58359"/>
        <dbReference type="EC" id="4.1.3.27"/>
    </reaction>
</comment>
<evidence type="ECO:0000256" key="1">
    <source>
        <dbReference type="ARBA" id="ARBA00001946"/>
    </source>
</evidence>
<keyword evidence="12 15" id="KW-0456">Lyase</keyword>
<dbReference type="AlphaFoldDB" id="A0AAW5E5T2"/>
<evidence type="ECO:0000256" key="8">
    <source>
        <dbReference type="ARBA" id="ARBA00022723"/>
    </source>
</evidence>
<dbReference type="RefSeq" id="WP_240253412.1">
    <property type="nucleotide sequence ID" value="NZ_JAKTTI010000005.1"/>
</dbReference>
<comment type="pathway">
    <text evidence="2 15">Amino-acid biosynthesis; L-tryptophan biosynthesis; L-tryptophan from chorismate: step 1/5.</text>
</comment>
<dbReference type="GO" id="GO:0000162">
    <property type="term" value="P:L-tryptophan biosynthetic process"/>
    <property type="evidence" value="ECO:0007669"/>
    <property type="project" value="UniProtKB-KW"/>
</dbReference>
<evidence type="ECO:0000256" key="11">
    <source>
        <dbReference type="ARBA" id="ARBA00023141"/>
    </source>
</evidence>
<evidence type="ECO:0000256" key="14">
    <source>
        <dbReference type="ARBA" id="ARBA00047683"/>
    </source>
</evidence>
<evidence type="ECO:0000259" key="16">
    <source>
        <dbReference type="Pfam" id="PF00425"/>
    </source>
</evidence>
<dbReference type="EMBL" id="JAKTTI010000005">
    <property type="protein sequence ID" value="MCH1624746.1"/>
    <property type="molecule type" value="Genomic_DNA"/>
</dbReference>
<evidence type="ECO:0000313" key="18">
    <source>
        <dbReference type="EMBL" id="MCH1624746.1"/>
    </source>
</evidence>
<organism evidence="18 19">
    <name type="scientific">Fredinandcohnia quinoae</name>
    <dbReference type="NCBI Taxonomy" id="2918902"/>
    <lineage>
        <taxon>Bacteria</taxon>
        <taxon>Bacillati</taxon>
        <taxon>Bacillota</taxon>
        <taxon>Bacilli</taxon>
        <taxon>Bacillales</taxon>
        <taxon>Bacillaceae</taxon>
        <taxon>Fredinandcohnia</taxon>
    </lineage>
</organism>
<evidence type="ECO:0000256" key="3">
    <source>
        <dbReference type="ARBA" id="ARBA00009562"/>
    </source>
</evidence>
<evidence type="ECO:0000256" key="15">
    <source>
        <dbReference type="RuleBase" id="RU364045"/>
    </source>
</evidence>
<dbReference type="InterPro" id="IPR019999">
    <property type="entry name" value="Anth_synth_I-like"/>
</dbReference>
<keyword evidence="9 15" id="KW-0822">Tryptophan biosynthesis</keyword>
<dbReference type="Pfam" id="PF04715">
    <property type="entry name" value="Anth_synt_I_N"/>
    <property type="match status" value="1"/>
</dbReference>
<dbReference type="GO" id="GO:0046872">
    <property type="term" value="F:metal ion binding"/>
    <property type="evidence" value="ECO:0007669"/>
    <property type="project" value="UniProtKB-KW"/>
</dbReference>
<evidence type="ECO:0000256" key="13">
    <source>
        <dbReference type="ARBA" id="ARBA00025634"/>
    </source>
</evidence>
<keyword evidence="11 15" id="KW-0057">Aromatic amino acid biosynthesis</keyword>
<reference evidence="18" key="1">
    <citation type="submission" date="2022-02" db="EMBL/GenBank/DDBJ databases">
        <title>Fredinandcohnia quinoae sp. nov. isolated from Chenopodium quinoa seeds.</title>
        <authorList>
            <person name="Saati-Santamaria Z."/>
            <person name="Flores-Felix J.D."/>
            <person name="Igual J.M."/>
            <person name="Velazquez E."/>
            <person name="Garcia-Fraile P."/>
            <person name="Martinez-Molina E."/>
        </authorList>
    </citation>
    <scope>NUCLEOTIDE SEQUENCE</scope>
    <source>
        <strain evidence="18">SECRCQ15</strain>
    </source>
</reference>
<sequence>MIKYDFSTFLSDSVSYQTIPIVKRFFVDTLTPIQIFQNLQNEASFLLESKDAESVWSRYSFIGLKPFLFIDECDGGFIVRNENNQKLAKVDSFKAAYHWVKNKLCVKELSIEIPFYGGAVGYVGYDAVSNLEKIPEHTDQTQKSKRYHFFFCETFIVLDHHTQELVIIHHVRLNGDENERTKKVIYDHAHSMINMYLSKVIHNNTQNEMLLHYKGSEAVSFENIKSNFQKDDFLNAVNKVKEYISSGDVLQAVLSQRFEIPVKVSGFQLYRVLRMVNPSPYLFYIKLNDVEIVGSSPERLIKVENRKLEIHPIAGTRKRGRTIQEDEQLAKELIEDEKEIAEHNMLVDLARNDLGRVAKYGSVKIPVLMELGRFSHVMHLISKVTGELKTLVDPLDALFAAFPAGTVSGAPKIRAMQIIAELEPTARNLYAGTIAYIGFDGNIDSCITIRTIVLKDGIAYVQAGAGIVADSVPELEWKETINKASALIKSIQLAEETFCEEEDIHA</sequence>
<proteinExistence type="inferred from homology"/>
<dbReference type="InterPro" id="IPR005801">
    <property type="entry name" value="ADC_synthase"/>
</dbReference>
<feature type="domain" description="Anthranilate synthase component I N-terminal" evidence="17">
    <location>
        <begin position="28"/>
        <end position="167"/>
    </location>
</feature>
<dbReference type="NCBIfam" id="TIGR00564">
    <property type="entry name" value="trpE_most"/>
    <property type="match status" value="1"/>
</dbReference>
<keyword evidence="19" id="KW-1185">Reference proteome</keyword>
<evidence type="ECO:0000256" key="10">
    <source>
        <dbReference type="ARBA" id="ARBA00022842"/>
    </source>
</evidence>
<evidence type="ECO:0000256" key="2">
    <source>
        <dbReference type="ARBA" id="ARBA00004873"/>
    </source>
</evidence>
<evidence type="ECO:0000256" key="7">
    <source>
        <dbReference type="ARBA" id="ARBA00022605"/>
    </source>
</evidence>
<dbReference type="PANTHER" id="PTHR11236:SF48">
    <property type="entry name" value="ISOCHORISMATE SYNTHASE MENF"/>
    <property type="match status" value="1"/>
</dbReference>
<evidence type="ECO:0000256" key="12">
    <source>
        <dbReference type="ARBA" id="ARBA00023239"/>
    </source>
</evidence>
<comment type="subunit">
    <text evidence="4 15">Heterotetramer consisting of two non-identical subunits: a beta subunit (TrpG) and a large alpha subunit (TrpE).</text>
</comment>
<dbReference type="SUPFAM" id="SSF56322">
    <property type="entry name" value="ADC synthase"/>
    <property type="match status" value="1"/>
</dbReference>
<keyword evidence="8 15" id="KW-0479">Metal-binding</keyword>
<comment type="similarity">
    <text evidence="3 15">Belongs to the anthranilate synthase component I family.</text>
</comment>
<dbReference type="GO" id="GO:0004049">
    <property type="term" value="F:anthranilate synthase activity"/>
    <property type="evidence" value="ECO:0007669"/>
    <property type="project" value="UniProtKB-EC"/>
</dbReference>
<dbReference type="Pfam" id="PF00425">
    <property type="entry name" value="Chorismate_bind"/>
    <property type="match status" value="1"/>
</dbReference>
<dbReference type="PRINTS" id="PR00095">
    <property type="entry name" value="ANTSNTHASEI"/>
</dbReference>
<gene>
    <name evidence="15 18" type="primary">trpE</name>
    <name evidence="18" type="ORF">MJG50_05360</name>
</gene>
<comment type="cofactor">
    <cofactor evidence="1 15">
        <name>Mg(2+)</name>
        <dbReference type="ChEBI" id="CHEBI:18420"/>
    </cofactor>
</comment>
<dbReference type="InterPro" id="IPR006805">
    <property type="entry name" value="Anth_synth_I_N"/>
</dbReference>
<protein>
    <recommendedName>
        <fullName evidence="6 15">Anthranilate synthase component 1</fullName>
        <ecNumber evidence="5 15">4.1.3.27</ecNumber>
    </recommendedName>
</protein>
<evidence type="ECO:0000256" key="4">
    <source>
        <dbReference type="ARBA" id="ARBA00011575"/>
    </source>
</evidence>
<evidence type="ECO:0000256" key="6">
    <source>
        <dbReference type="ARBA" id="ARBA00020653"/>
    </source>
</evidence>
<dbReference type="Gene3D" id="3.60.120.10">
    <property type="entry name" value="Anthranilate synthase"/>
    <property type="match status" value="1"/>
</dbReference>